<dbReference type="EMBL" id="JBHRZH010000027">
    <property type="protein sequence ID" value="MFC3764523.1"/>
    <property type="molecule type" value="Genomic_DNA"/>
</dbReference>
<dbReference type="Proteomes" id="UP001595699">
    <property type="component" value="Unassembled WGS sequence"/>
</dbReference>
<dbReference type="SUPFAM" id="SSF53448">
    <property type="entry name" value="Nucleotide-diphospho-sugar transferases"/>
    <property type="match status" value="1"/>
</dbReference>
<keyword evidence="2" id="KW-1185">Reference proteome</keyword>
<gene>
    <name evidence="1" type="ORF">ACFOUW_27045</name>
</gene>
<name>A0ABV7YI24_9ACTN</name>
<accession>A0ABV7YI24</accession>
<comment type="caution">
    <text evidence="1">The sequence shown here is derived from an EMBL/GenBank/DDBJ whole genome shotgun (WGS) entry which is preliminary data.</text>
</comment>
<dbReference type="RefSeq" id="WP_205121456.1">
    <property type="nucleotide sequence ID" value="NZ_JAFBCM010000001.1"/>
</dbReference>
<reference evidence="2" key="1">
    <citation type="journal article" date="2019" name="Int. J. Syst. Evol. Microbiol.">
        <title>The Global Catalogue of Microorganisms (GCM) 10K type strain sequencing project: providing services to taxonomists for standard genome sequencing and annotation.</title>
        <authorList>
            <consortium name="The Broad Institute Genomics Platform"/>
            <consortium name="The Broad Institute Genome Sequencing Center for Infectious Disease"/>
            <person name="Wu L."/>
            <person name="Ma J."/>
        </authorList>
    </citation>
    <scope>NUCLEOTIDE SEQUENCE [LARGE SCALE GENOMIC DNA]</scope>
    <source>
        <strain evidence="2">CGMCC 4.7241</strain>
    </source>
</reference>
<organism evidence="1 2">
    <name type="scientific">Tenggerimyces flavus</name>
    <dbReference type="NCBI Taxonomy" id="1708749"/>
    <lineage>
        <taxon>Bacteria</taxon>
        <taxon>Bacillati</taxon>
        <taxon>Actinomycetota</taxon>
        <taxon>Actinomycetes</taxon>
        <taxon>Propionibacteriales</taxon>
        <taxon>Nocardioidaceae</taxon>
        <taxon>Tenggerimyces</taxon>
    </lineage>
</organism>
<protein>
    <submittedName>
        <fullName evidence="1">Uncharacterized protein</fullName>
    </submittedName>
</protein>
<evidence type="ECO:0000313" key="2">
    <source>
        <dbReference type="Proteomes" id="UP001595699"/>
    </source>
</evidence>
<dbReference type="InterPro" id="IPR029044">
    <property type="entry name" value="Nucleotide-diphossugar_trans"/>
</dbReference>
<sequence length="174" mass="18880">MADHDLVVTVSRTDALSVGESSLPTYTVLVPLTHGSPGRVLRALAAAQYPRRRLDVKLLSSTADGDVVPMWAEQVRADGPALGALYASGLARARGRYVAVYEPADEPEPEQLRSAVVAFERLGMACAGLWVDGRLHVRRYAAVSVGGWNADTSDHDDLVWRLRRDGFTIAAVQR</sequence>
<proteinExistence type="predicted"/>
<evidence type="ECO:0000313" key="1">
    <source>
        <dbReference type="EMBL" id="MFC3764523.1"/>
    </source>
</evidence>